<accession>A0A0J8DBF6</accession>
<dbReference type="InterPro" id="IPR036465">
    <property type="entry name" value="vWFA_dom_sf"/>
</dbReference>
<evidence type="ECO:0000313" key="3">
    <source>
        <dbReference type="Proteomes" id="UP000036756"/>
    </source>
</evidence>
<organism evidence="2 3">
    <name type="scientific">Clostridium cylindrosporum DSM 605</name>
    <dbReference type="NCBI Taxonomy" id="1121307"/>
    <lineage>
        <taxon>Bacteria</taxon>
        <taxon>Bacillati</taxon>
        <taxon>Bacillota</taxon>
        <taxon>Clostridia</taxon>
        <taxon>Eubacteriales</taxon>
        <taxon>Clostridiaceae</taxon>
        <taxon>Clostridium</taxon>
    </lineage>
</organism>
<keyword evidence="3" id="KW-1185">Reference proteome</keyword>
<keyword evidence="1" id="KW-0175">Coiled coil</keyword>
<dbReference type="Gene3D" id="3.40.50.410">
    <property type="entry name" value="von Willebrand factor, type A domain"/>
    <property type="match status" value="1"/>
</dbReference>
<dbReference type="SUPFAM" id="SSF53300">
    <property type="entry name" value="vWA-like"/>
    <property type="match status" value="1"/>
</dbReference>
<dbReference type="Proteomes" id="UP000036756">
    <property type="component" value="Unassembled WGS sequence"/>
</dbReference>
<name>A0A0J8DBF6_CLOCY</name>
<reference evidence="2 3" key="1">
    <citation type="submission" date="2015-06" db="EMBL/GenBank/DDBJ databases">
        <title>Draft genome sequence of the purine-degrading Clostridium cylindrosporum HC-1 (DSM 605).</title>
        <authorList>
            <person name="Poehlein A."/>
            <person name="Schiel-Bengelsdorf B."/>
            <person name="Bengelsdorf F."/>
            <person name="Daniel R."/>
            <person name="Duerre P."/>
        </authorList>
    </citation>
    <scope>NUCLEOTIDE SEQUENCE [LARGE SCALE GENOMIC DNA]</scope>
    <source>
        <strain evidence="2 3">DSM 605</strain>
    </source>
</reference>
<evidence type="ECO:0000313" key="2">
    <source>
        <dbReference type="EMBL" id="KMT23172.1"/>
    </source>
</evidence>
<dbReference type="STRING" id="1121307.CLCY_6c00530"/>
<dbReference type="OrthoDB" id="92417at2"/>
<gene>
    <name evidence="2" type="ORF">CLCY_6c00530</name>
</gene>
<feature type="coiled-coil region" evidence="1">
    <location>
        <begin position="461"/>
        <end position="488"/>
    </location>
</feature>
<dbReference type="PANTHER" id="PTHR36846:SF1">
    <property type="entry name" value="PROTEIN VIAA"/>
    <property type="match status" value="1"/>
</dbReference>
<proteinExistence type="predicted"/>
<dbReference type="GO" id="GO:0005829">
    <property type="term" value="C:cytosol"/>
    <property type="evidence" value="ECO:0007669"/>
    <property type="project" value="TreeGrafter"/>
</dbReference>
<dbReference type="PANTHER" id="PTHR36846">
    <property type="entry name" value="PROTEIN VIAA"/>
    <property type="match status" value="1"/>
</dbReference>
<comment type="caution">
    <text evidence="2">The sequence shown here is derived from an EMBL/GenBank/DDBJ whole genome shotgun (WGS) entry which is preliminary data.</text>
</comment>
<evidence type="ECO:0000256" key="1">
    <source>
        <dbReference type="SAM" id="Coils"/>
    </source>
</evidence>
<dbReference type="RefSeq" id="WP_048569257.1">
    <property type="nucleotide sequence ID" value="NZ_LFVU01000002.1"/>
</dbReference>
<dbReference type="AlphaFoldDB" id="A0A0J8DBF6"/>
<protein>
    <submittedName>
        <fullName evidence="2">von willebrand factor type A domain-containing protein</fullName>
    </submittedName>
</protein>
<dbReference type="PATRIC" id="fig|1121307.3.peg.2184"/>
<dbReference type="EMBL" id="LFVU01000002">
    <property type="protein sequence ID" value="KMT23172.1"/>
    <property type="molecule type" value="Genomic_DNA"/>
</dbReference>
<sequence length="493" mass="57129">MESKNTIEYFELDLDIYMEIHEGSKRLKKSIEEYIKVFPTYERLSEDIYLALFKAMPKIKSSKEINVEYKFNNRLITKLFETDEFDSYRKSCNVNYFNSLLGSELIGKYFIQNYIKFINNNNDFKSQVASYEKALFSYKRALSDYKKLCLEYRSSKDELKLQESKLMKEKITSFETSIENSINDLEKSILSSNILYKSVSAAYKEFIGINSTIKSWGLNDGKMTPTSYDEKVEVAIKLKGLKKVKQISEMAGRFKASASQLQKRRTREEGQEICGVKLGDEIHKVLPSEKLLLANEITKKSFYKKYHQKELLSYKYKNNRIKSKGPIICCIDTSSSMEGELEVWSKSVAIALLDIAFKQKRDFVGILFSYKVGQVIEFNKRKIEPRKMYDLATGFIGSGTNFVEPLTEAMKLINTAKYKYADIIFITDGKAPLDEDFIEEFILNKEKKQFRMITVNVADNIEEGLNKINDTQILLRELTNEAVEATNETLFTL</sequence>